<evidence type="ECO:0000313" key="1">
    <source>
        <dbReference type="EMBL" id="CVK33258.1"/>
    </source>
</evidence>
<sequence length="58" mass="7002">MRAMKDQIQYCFKFSSIQRKREPYIFYLFQGTHIEVESTNQEALVDIRAKIRVPHLRA</sequence>
<dbReference type="EMBL" id="LT158599">
    <property type="protein sequence ID" value="CVK33258.1"/>
    <property type="molecule type" value="Genomic_DNA"/>
</dbReference>
<dbReference type="AlphaFoldDB" id="A0A0X3BMI3"/>
<evidence type="ECO:0000313" key="2">
    <source>
        <dbReference type="Proteomes" id="UP000069850"/>
    </source>
</evidence>
<dbReference type="Proteomes" id="UP000069850">
    <property type="component" value="Chromosome 1"/>
</dbReference>
<protein>
    <submittedName>
        <fullName evidence="1">Uncharacterized protein</fullName>
    </submittedName>
</protein>
<organism evidence="1 2">
    <name type="scientific">Methanoculleus bourgensis</name>
    <dbReference type="NCBI Taxonomy" id="83986"/>
    <lineage>
        <taxon>Archaea</taxon>
        <taxon>Methanobacteriati</taxon>
        <taxon>Methanobacteriota</taxon>
        <taxon>Stenosarchaea group</taxon>
        <taxon>Methanomicrobia</taxon>
        <taxon>Methanomicrobiales</taxon>
        <taxon>Methanomicrobiaceae</taxon>
        <taxon>Methanoculleus</taxon>
    </lineage>
</organism>
<dbReference type="KEGG" id="mema:MMAB1_2045"/>
<gene>
    <name evidence="1" type="ORF">MMAB1_2045</name>
</gene>
<accession>A0A0X3BMI3</accession>
<proteinExistence type="predicted"/>
<name>A0A0X3BMI3_9EURY</name>
<reference evidence="1 2" key="1">
    <citation type="submission" date="2016-01" db="EMBL/GenBank/DDBJ databases">
        <authorList>
            <person name="Manzoor S."/>
        </authorList>
    </citation>
    <scope>NUCLEOTIDE SEQUENCE [LARGE SCALE GENOMIC DNA]</scope>
    <source>
        <strain evidence="1">Methanoculleus sp MAB1</strain>
    </source>
</reference>